<evidence type="ECO:0000259" key="2">
    <source>
        <dbReference type="Pfam" id="PF00969"/>
    </source>
</evidence>
<sequence length="157" mass="17877">DPWKITIRDPGLGDMGSSQSTPAGVIKLWVHCFRTSHVERVFPQLHGQCHFLNIPEWVRSLDRNICNLKQLQHFSSDLGTLWGHPLWEHPSPVLEHSTEITGEEMGSHGHVVRHNYEIMTSVTFQEQPYFGGKLPQIPTKIPKSLTSPLQISNLEIK</sequence>
<dbReference type="Ensembl" id="ENSMCST00000007418.1">
    <property type="protein sequence ID" value="ENSMCSP00000007244.1"/>
    <property type="gene ID" value="ENSMCSG00000005211.1"/>
</dbReference>
<name>A0A8C5TGB9_9PASS</name>
<dbReference type="AlphaFoldDB" id="A0A8C5TGB9"/>
<organism evidence="3 4">
    <name type="scientific">Malurus cyaneus samueli</name>
    <dbReference type="NCBI Taxonomy" id="2593467"/>
    <lineage>
        <taxon>Eukaryota</taxon>
        <taxon>Metazoa</taxon>
        <taxon>Chordata</taxon>
        <taxon>Craniata</taxon>
        <taxon>Vertebrata</taxon>
        <taxon>Euteleostomi</taxon>
        <taxon>Archelosauria</taxon>
        <taxon>Archosauria</taxon>
        <taxon>Dinosauria</taxon>
        <taxon>Saurischia</taxon>
        <taxon>Theropoda</taxon>
        <taxon>Coelurosauria</taxon>
        <taxon>Aves</taxon>
        <taxon>Neognathae</taxon>
        <taxon>Neoaves</taxon>
        <taxon>Telluraves</taxon>
        <taxon>Australaves</taxon>
        <taxon>Passeriformes</taxon>
        <taxon>Meliphagoidea</taxon>
        <taxon>Maluridae</taxon>
        <taxon>Malurus</taxon>
    </lineage>
</organism>
<keyword evidence="1" id="KW-0325">Glycoprotein</keyword>
<proteinExistence type="predicted"/>
<dbReference type="Gene3D" id="3.10.320.10">
    <property type="entry name" value="Class II Histocompatibility Antigen, M Beta Chain, Chain B, domain 1"/>
    <property type="match status" value="1"/>
</dbReference>
<dbReference type="InterPro" id="IPR011162">
    <property type="entry name" value="MHC_I/II-like_Ag-recog"/>
</dbReference>
<dbReference type="Proteomes" id="UP000694560">
    <property type="component" value="Unplaced"/>
</dbReference>
<evidence type="ECO:0000313" key="3">
    <source>
        <dbReference type="Ensembl" id="ENSMCSP00000007244.1"/>
    </source>
</evidence>
<dbReference type="SUPFAM" id="SSF54452">
    <property type="entry name" value="MHC antigen-recognition domain"/>
    <property type="match status" value="1"/>
</dbReference>
<dbReference type="InterPro" id="IPR014745">
    <property type="entry name" value="MHC_II_a/b_N"/>
</dbReference>
<feature type="domain" description="MHC class II beta chain N-terminal" evidence="2">
    <location>
        <begin position="48"/>
        <end position="119"/>
    </location>
</feature>
<keyword evidence="4" id="KW-1185">Reference proteome</keyword>
<dbReference type="InterPro" id="IPR000353">
    <property type="entry name" value="MHC_II_b_N"/>
</dbReference>
<reference evidence="3" key="1">
    <citation type="submission" date="2025-08" db="UniProtKB">
        <authorList>
            <consortium name="Ensembl"/>
        </authorList>
    </citation>
    <scope>IDENTIFICATION</scope>
</reference>
<protein>
    <recommendedName>
        <fullName evidence="2">MHC class II beta chain N-terminal domain-containing protein</fullName>
    </recommendedName>
</protein>
<dbReference type="GO" id="GO:0042613">
    <property type="term" value="C:MHC class II protein complex"/>
    <property type="evidence" value="ECO:0007669"/>
    <property type="project" value="InterPro"/>
</dbReference>
<dbReference type="GO" id="GO:0006955">
    <property type="term" value="P:immune response"/>
    <property type="evidence" value="ECO:0007669"/>
    <property type="project" value="InterPro"/>
</dbReference>
<accession>A0A8C5TGB9</accession>
<evidence type="ECO:0000256" key="1">
    <source>
        <dbReference type="ARBA" id="ARBA00023180"/>
    </source>
</evidence>
<reference evidence="3" key="2">
    <citation type="submission" date="2025-09" db="UniProtKB">
        <authorList>
            <consortium name="Ensembl"/>
        </authorList>
    </citation>
    <scope>IDENTIFICATION</scope>
</reference>
<dbReference type="GO" id="GO:0019882">
    <property type="term" value="P:antigen processing and presentation"/>
    <property type="evidence" value="ECO:0007669"/>
    <property type="project" value="InterPro"/>
</dbReference>
<evidence type="ECO:0000313" key="4">
    <source>
        <dbReference type="Proteomes" id="UP000694560"/>
    </source>
</evidence>
<dbReference type="Pfam" id="PF00969">
    <property type="entry name" value="MHC_II_beta"/>
    <property type="match status" value="1"/>
</dbReference>